<organism evidence="1 2">
    <name type="scientific">Trifolium medium</name>
    <dbReference type="NCBI Taxonomy" id="97028"/>
    <lineage>
        <taxon>Eukaryota</taxon>
        <taxon>Viridiplantae</taxon>
        <taxon>Streptophyta</taxon>
        <taxon>Embryophyta</taxon>
        <taxon>Tracheophyta</taxon>
        <taxon>Spermatophyta</taxon>
        <taxon>Magnoliopsida</taxon>
        <taxon>eudicotyledons</taxon>
        <taxon>Gunneridae</taxon>
        <taxon>Pentapetalae</taxon>
        <taxon>rosids</taxon>
        <taxon>fabids</taxon>
        <taxon>Fabales</taxon>
        <taxon>Fabaceae</taxon>
        <taxon>Papilionoideae</taxon>
        <taxon>50 kb inversion clade</taxon>
        <taxon>NPAAA clade</taxon>
        <taxon>Hologalegina</taxon>
        <taxon>IRL clade</taxon>
        <taxon>Trifolieae</taxon>
        <taxon>Trifolium</taxon>
    </lineage>
</organism>
<sequence length="70" mass="7938">FALKNRASSPSENASERWSLSLAEASNFRIPEGFGRFLSLQRATFRWQLATCCFLSPSELDRTGYSVLDF</sequence>
<reference evidence="1 2" key="1">
    <citation type="journal article" date="2018" name="Front. Plant Sci.">
        <title>Red Clover (Trifolium pratense) and Zigzag Clover (T. medium) - A Picture of Genomic Similarities and Differences.</title>
        <authorList>
            <person name="Dluhosova J."/>
            <person name="Istvanek J."/>
            <person name="Nedelnik J."/>
            <person name="Repkova J."/>
        </authorList>
    </citation>
    <scope>NUCLEOTIDE SEQUENCE [LARGE SCALE GENOMIC DNA]</scope>
    <source>
        <strain evidence="2">cv. 10/8</strain>
        <tissue evidence="1">Leaf</tissue>
    </source>
</reference>
<name>A0A392SCS8_9FABA</name>
<dbReference type="Proteomes" id="UP000265520">
    <property type="component" value="Unassembled WGS sequence"/>
</dbReference>
<accession>A0A392SCS8</accession>
<dbReference type="EMBL" id="LXQA010347222">
    <property type="protein sequence ID" value="MCI45685.1"/>
    <property type="molecule type" value="Genomic_DNA"/>
</dbReference>
<proteinExistence type="predicted"/>
<evidence type="ECO:0000313" key="2">
    <source>
        <dbReference type="Proteomes" id="UP000265520"/>
    </source>
</evidence>
<dbReference type="AlphaFoldDB" id="A0A392SCS8"/>
<evidence type="ECO:0000313" key="1">
    <source>
        <dbReference type="EMBL" id="MCI45685.1"/>
    </source>
</evidence>
<feature type="non-terminal residue" evidence="1">
    <location>
        <position position="1"/>
    </location>
</feature>
<comment type="caution">
    <text evidence="1">The sequence shown here is derived from an EMBL/GenBank/DDBJ whole genome shotgun (WGS) entry which is preliminary data.</text>
</comment>
<protein>
    <submittedName>
        <fullName evidence="1">Uncharacterized protein</fullName>
    </submittedName>
</protein>
<keyword evidence="2" id="KW-1185">Reference proteome</keyword>